<dbReference type="PANTHER" id="PTHR43790:SF3">
    <property type="entry name" value="D-ALLOSE IMPORT ATP-BINDING PROTEIN ALSA-RELATED"/>
    <property type="match status" value="1"/>
</dbReference>
<dbReference type="InterPro" id="IPR017871">
    <property type="entry name" value="ABC_transporter-like_CS"/>
</dbReference>
<comment type="subcellular location">
    <subcellularLocation>
        <location evidence="2">Cell inner membrane</location>
    </subcellularLocation>
    <subcellularLocation>
        <location evidence="1">Cell membrane</location>
        <topology evidence="1">Peripheral membrane protein</topology>
    </subcellularLocation>
</comment>
<evidence type="ECO:0000256" key="4">
    <source>
        <dbReference type="ARBA" id="ARBA00022475"/>
    </source>
</evidence>
<evidence type="ECO:0000256" key="10">
    <source>
        <dbReference type="ARBA" id="ARBA00023136"/>
    </source>
</evidence>
<name>A0A5C6FR28_9PLAN</name>
<keyword evidence="9" id="KW-1278">Translocase</keyword>
<dbReference type="GO" id="GO:0005524">
    <property type="term" value="F:ATP binding"/>
    <property type="evidence" value="ECO:0007669"/>
    <property type="project" value="UniProtKB-KW"/>
</dbReference>
<dbReference type="FunFam" id="3.40.50.300:FF:000126">
    <property type="entry name" value="Galactose/methyl galactoside import ATP-binding protein MglA"/>
    <property type="match status" value="1"/>
</dbReference>
<proteinExistence type="predicted"/>
<dbReference type="FunFam" id="3.40.50.300:FF:000127">
    <property type="entry name" value="Ribose import ATP-binding protein RbsA"/>
    <property type="match status" value="1"/>
</dbReference>
<evidence type="ECO:0000256" key="7">
    <source>
        <dbReference type="ARBA" id="ARBA00022741"/>
    </source>
</evidence>
<keyword evidence="4" id="KW-1003">Cell membrane</keyword>
<evidence type="ECO:0000256" key="1">
    <source>
        <dbReference type="ARBA" id="ARBA00004202"/>
    </source>
</evidence>
<dbReference type="InterPro" id="IPR050107">
    <property type="entry name" value="ABC_carbohydrate_import_ATPase"/>
</dbReference>
<dbReference type="InterPro" id="IPR003439">
    <property type="entry name" value="ABC_transporter-like_ATP-bd"/>
</dbReference>
<dbReference type="CDD" id="cd03215">
    <property type="entry name" value="ABC_Carb_Monos_II"/>
    <property type="match status" value="1"/>
</dbReference>
<comment type="caution">
    <text evidence="12">The sequence shown here is derived from an EMBL/GenBank/DDBJ whole genome shotgun (WGS) entry which is preliminary data.</text>
</comment>
<keyword evidence="8 12" id="KW-0067">ATP-binding</keyword>
<keyword evidence="10" id="KW-0472">Membrane</keyword>
<dbReference type="PANTHER" id="PTHR43790">
    <property type="entry name" value="CARBOHYDRATE TRANSPORT ATP-BINDING PROTEIN MG119-RELATED"/>
    <property type="match status" value="1"/>
</dbReference>
<dbReference type="OrthoDB" id="9771863at2"/>
<keyword evidence="6" id="KW-0677">Repeat</keyword>
<keyword evidence="7" id="KW-0547">Nucleotide-binding</keyword>
<protein>
    <submittedName>
        <fullName evidence="12">Ribose import ATP-binding protein RbsA</fullName>
        <ecNumber evidence="12">3.6.3.17</ecNumber>
    </submittedName>
</protein>
<dbReference type="EMBL" id="SJPZ01000002">
    <property type="protein sequence ID" value="TWU62581.1"/>
    <property type="molecule type" value="Genomic_DNA"/>
</dbReference>
<dbReference type="RefSeq" id="WP_146415369.1">
    <property type="nucleotide sequence ID" value="NZ_SJPZ01000002.1"/>
</dbReference>
<evidence type="ECO:0000259" key="11">
    <source>
        <dbReference type="PROSITE" id="PS50893"/>
    </source>
</evidence>
<dbReference type="Proteomes" id="UP000316476">
    <property type="component" value="Unassembled WGS sequence"/>
</dbReference>
<evidence type="ECO:0000313" key="12">
    <source>
        <dbReference type="EMBL" id="TWU62581.1"/>
    </source>
</evidence>
<organism evidence="12 13">
    <name type="scientific">Crateriforma conspicua</name>
    <dbReference type="NCBI Taxonomy" id="2527996"/>
    <lineage>
        <taxon>Bacteria</taxon>
        <taxon>Pseudomonadati</taxon>
        <taxon>Planctomycetota</taxon>
        <taxon>Planctomycetia</taxon>
        <taxon>Planctomycetales</taxon>
        <taxon>Planctomycetaceae</taxon>
        <taxon>Crateriforma</taxon>
    </lineage>
</organism>
<evidence type="ECO:0000256" key="2">
    <source>
        <dbReference type="ARBA" id="ARBA00004533"/>
    </source>
</evidence>
<dbReference type="PROSITE" id="PS00211">
    <property type="entry name" value="ABC_TRANSPORTER_1"/>
    <property type="match status" value="1"/>
</dbReference>
<evidence type="ECO:0000256" key="9">
    <source>
        <dbReference type="ARBA" id="ARBA00022967"/>
    </source>
</evidence>
<evidence type="ECO:0000256" key="6">
    <source>
        <dbReference type="ARBA" id="ARBA00022737"/>
    </source>
</evidence>
<evidence type="ECO:0000256" key="8">
    <source>
        <dbReference type="ARBA" id="ARBA00022840"/>
    </source>
</evidence>
<evidence type="ECO:0000256" key="3">
    <source>
        <dbReference type="ARBA" id="ARBA00022448"/>
    </source>
</evidence>
<evidence type="ECO:0000313" key="13">
    <source>
        <dbReference type="Proteomes" id="UP000316476"/>
    </source>
</evidence>
<dbReference type="EC" id="3.6.3.17" evidence="12"/>
<dbReference type="GO" id="GO:0015749">
    <property type="term" value="P:monosaccharide transmembrane transport"/>
    <property type="evidence" value="ECO:0007669"/>
    <property type="project" value="UniProtKB-ARBA"/>
</dbReference>
<dbReference type="GO" id="GO:0016887">
    <property type="term" value="F:ATP hydrolysis activity"/>
    <property type="evidence" value="ECO:0007669"/>
    <property type="project" value="InterPro"/>
</dbReference>
<gene>
    <name evidence="12" type="primary">rbsA_2</name>
    <name evidence="12" type="ORF">V7x_43160</name>
</gene>
<reference evidence="12 13" key="1">
    <citation type="submission" date="2019-02" db="EMBL/GenBank/DDBJ databases">
        <title>Deep-cultivation of Planctomycetes and their phenomic and genomic characterization uncovers novel biology.</title>
        <authorList>
            <person name="Wiegand S."/>
            <person name="Jogler M."/>
            <person name="Boedeker C."/>
            <person name="Pinto D."/>
            <person name="Vollmers J."/>
            <person name="Rivas-Marin E."/>
            <person name="Kohn T."/>
            <person name="Peeters S.H."/>
            <person name="Heuer A."/>
            <person name="Rast P."/>
            <person name="Oberbeckmann S."/>
            <person name="Bunk B."/>
            <person name="Jeske O."/>
            <person name="Meyerdierks A."/>
            <person name="Storesund J.E."/>
            <person name="Kallscheuer N."/>
            <person name="Luecker S."/>
            <person name="Lage O.M."/>
            <person name="Pohl T."/>
            <person name="Merkel B.J."/>
            <person name="Hornburger P."/>
            <person name="Mueller R.-W."/>
            <person name="Bruemmer F."/>
            <person name="Labrenz M."/>
            <person name="Spormann A.M."/>
            <person name="Op Den Camp H."/>
            <person name="Overmann J."/>
            <person name="Amann R."/>
            <person name="Jetten M.S.M."/>
            <person name="Mascher T."/>
            <person name="Medema M.H."/>
            <person name="Devos D.P."/>
            <person name="Kaster A.-K."/>
            <person name="Ovreas L."/>
            <person name="Rohde M."/>
            <person name="Galperin M.Y."/>
            <person name="Jogler C."/>
        </authorList>
    </citation>
    <scope>NUCLEOTIDE SEQUENCE [LARGE SCALE GENOMIC DNA]</scope>
    <source>
        <strain evidence="12 13">V7</strain>
    </source>
</reference>
<dbReference type="Gene3D" id="3.40.50.300">
    <property type="entry name" value="P-loop containing nucleotide triphosphate hydrolases"/>
    <property type="match status" value="2"/>
</dbReference>
<sequence>MTEIGDVVFEAHGISKSFPGVKALDGVDLTLRAGRLTALLGENGAGKSTLMKILAGVQPPDSGELIVNGHPVTFTNPRHALDHGIAMIYQELSLVPQLSIAENIFLGREPRRFGKLIDYREMNLRTAEWLHLLELDASPKTPVGRLRVGQQQLVEIARALAGEVQILIMDEPTSAITEHETEVLFQRIADLKRQAVAIAYITHRLEELEYIADEVAVMRDGRMIGCEERSELTHDNIVRMMAGRDVKTSIRSSSIVNQEVLRVEDITLKHPSRPGDFLVDQVSFRIREGEVLGIFGLMGAGRTELLECLFGLHRKTSTGRVFTNGREVSVESPSDAIAHGLALVPEDRKHDGLVLSMTVGENASLASLYRAERFGLLNARAERRHVQPFLDRFRVKTPSLRERIRNLSGGNQQKVILAKWLATKPTVLMLDEPTRGIDVQAKNEIYELISELTRDGLAIVVVSSELPEVLTVSDRILVLCEGRATEEFDREHATEEAIMHAALPGGTVPA</sequence>
<dbReference type="SMART" id="SM00382">
    <property type="entry name" value="AAA"/>
    <property type="match status" value="2"/>
</dbReference>
<feature type="domain" description="ABC transporter" evidence="11">
    <location>
        <begin position="9"/>
        <end position="245"/>
    </location>
</feature>
<dbReference type="CDD" id="cd03216">
    <property type="entry name" value="ABC_Carb_Monos_I"/>
    <property type="match status" value="1"/>
</dbReference>
<dbReference type="PROSITE" id="PS50893">
    <property type="entry name" value="ABC_TRANSPORTER_2"/>
    <property type="match status" value="2"/>
</dbReference>
<dbReference type="InterPro" id="IPR027417">
    <property type="entry name" value="P-loop_NTPase"/>
</dbReference>
<dbReference type="InterPro" id="IPR003593">
    <property type="entry name" value="AAA+_ATPase"/>
</dbReference>
<accession>A0A5C6FR28</accession>
<dbReference type="SUPFAM" id="SSF52540">
    <property type="entry name" value="P-loop containing nucleoside triphosphate hydrolases"/>
    <property type="match status" value="2"/>
</dbReference>
<keyword evidence="5" id="KW-0762">Sugar transport</keyword>
<keyword evidence="12" id="KW-0378">Hydrolase</keyword>
<dbReference type="GO" id="GO:0005886">
    <property type="term" value="C:plasma membrane"/>
    <property type="evidence" value="ECO:0007669"/>
    <property type="project" value="UniProtKB-SubCell"/>
</dbReference>
<feature type="domain" description="ABC transporter" evidence="11">
    <location>
        <begin position="261"/>
        <end position="506"/>
    </location>
</feature>
<evidence type="ECO:0000256" key="5">
    <source>
        <dbReference type="ARBA" id="ARBA00022597"/>
    </source>
</evidence>
<dbReference type="AlphaFoldDB" id="A0A5C6FR28"/>
<dbReference type="Pfam" id="PF00005">
    <property type="entry name" value="ABC_tran"/>
    <property type="match status" value="2"/>
</dbReference>
<keyword evidence="3" id="KW-0813">Transport</keyword>